<protein>
    <submittedName>
        <fullName evidence="1">Folate-sensitive fragile site protein Fra10Ac1</fullName>
    </submittedName>
</protein>
<accession>A0A4P9YWW8</accession>
<reference evidence="2" key="1">
    <citation type="journal article" date="2018" name="Nat. Microbiol.">
        <title>Leveraging single-cell genomics to expand the fungal tree of life.</title>
        <authorList>
            <person name="Ahrendt S.R."/>
            <person name="Quandt C.A."/>
            <person name="Ciobanu D."/>
            <person name="Clum A."/>
            <person name="Salamov A."/>
            <person name="Andreopoulos B."/>
            <person name="Cheng J.F."/>
            <person name="Woyke T."/>
            <person name="Pelin A."/>
            <person name="Henrissat B."/>
            <person name="Reynolds N.K."/>
            <person name="Benny G.L."/>
            <person name="Smith M.E."/>
            <person name="James T.Y."/>
            <person name="Grigoriev I.V."/>
        </authorList>
    </citation>
    <scope>NUCLEOTIDE SEQUENCE [LARGE SCALE GENOMIC DNA]</scope>
    <source>
        <strain evidence="2">Benny S71-1</strain>
    </source>
</reference>
<keyword evidence="2" id="KW-1185">Reference proteome</keyword>
<feature type="non-terminal residue" evidence="1">
    <location>
        <position position="145"/>
    </location>
</feature>
<gene>
    <name evidence="1" type="ORF">SYNPS1DRAFT_16901</name>
</gene>
<proteinExistence type="predicted"/>
<dbReference type="Pfam" id="PF09725">
    <property type="entry name" value="Fra10Ac1"/>
    <property type="match status" value="1"/>
</dbReference>
<evidence type="ECO:0000313" key="1">
    <source>
        <dbReference type="EMBL" id="RKP24623.1"/>
    </source>
</evidence>
<sequence length="145" mass="17531">MIYEGGDLEGRRRAHIEARNKNSRTELDVLRENHRFVRDLDEDERTLTWEQRVAKRYYDQLFKEYCLADLRYYREGKVAMRWRTKHEVVDGKGQFVCGSIHCDKKEGLTSWEVNFAYMEEGTRKNTLVKLRTCPRCSDKLNYRKR</sequence>
<dbReference type="Proteomes" id="UP000278143">
    <property type="component" value="Unassembled WGS sequence"/>
</dbReference>
<dbReference type="InterPro" id="IPR050645">
    <property type="entry name" value="Histidine_acid_phosphatase"/>
</dbReference>
<name>A0A4P9YWW8_9FUNG</name>
<dbReference type="GO" id="GO:0016791">
    <property type="term" value="F:phosphatase activity"/>
    <property type="evidence" value="ECO:0007669"/>
    <property type="project" value="TreeGrafter"/>
</dbReference>
<evidence type="ECO:0000313" key="2">
    <source>
        <dbReference type="Proteomes" id="UP000278143"/>
    </source>
</evidence>
<dbReference type="AlphaFoldDB" id="A0A4P9YWW8"/>
<dbReference type="InterPro" id="IPR019129">
    <property type="entry name" value="Folate-sensitive_fs_Fra10Ac1"/>
</dbReference>
<dbReference type="EMBL" id="KZ990118">
    <property type="protein sequence ID" value="RKP24623.1"/>
    <property type="molecule type" value="Genomic_DNA"/>
</dbReference>
<dbReference type="PANTHER" id="PTHR11567">
    <property type="entry name" value="ACID PHOSPHATASE-RELATED"/>
    <property type="match status" value="1"/>
</dbReference>
<dbReference type="OrthoDB" id="197967at2759"/>
<organism evidence="1 2">
    <name type="scientific">Syncephalis pseudoplumigaleata</name>
    <dbReference type="NCBI Taxonomy" id="1712513"/>
    <lineage>
        <taxon>Eukaryota</taxon>
        <taxon>Fungi</taxon>
        <taxon>Fungi incertae sedis</taxon>
        <taxon>Zoopagomycota</taxon>
        <taxon>Zoopagomycotina</taxon>
        <taxon>Zoopagomycetes</taxon>
        <taxon>Zoopagales</taxon>
        <taxon>Piptocephalidaceae</taxon>
        <taxon>Syncephalis</taxon>
    </lineage>
</organism>
<dbReference type="PANTHER" id="PTHR11567:SF25">
    <property type="entry name" value="PROTEIN FRA10AC1"/>
    <property type="match status" value="1"/>
</dbReference>